<evidence type="ECO:0000313" key="4">
    <source>
        <dbReference type="Proteomes" id="UP000324897"/>
    </source>
</evidence>
<sequence>MAITVARVHLAMAHAALPGLLPTPPVCKMAPLLPTPPCAVVLPEQSPPPKPAGRADAAVRWDARKNVAQVSMAASSSSSSGSSQRSSPNSKSSGKSSGERKMKSPSSSSLASTRSRTRSLGHRGSSSAERWDAHKKPQPPPQANAVHDEGECSSTGSNDVMEVDNKPQPKLGFYAGPGFLAPPEPSMLPMPSFLVLPRCIVA</sequence>
<feature type="signal peptide" evidence="2">
    <location>
        <begin position="1"/>
        <end position="15"/>
    </location>
</feature>
<comment type="caution">
    <text evidence="3">The sequence shown here is derived from an EMBL/GenBank/DDBJ whole genome shotgun (WGS) entry which is preliminary data.</text>
</comment>
<dbReference type="PANTHER" id="PTHR35361">
    <property type="entry name" value="OS08G0443700 PROTEIN"/>
    <property type="match status" value="1"/>
</dbReference>
<dbReference type="Proteomes" id="UP000324897">
    <property type="component" value="Chromosome 2"/>
</dbReference>
<feature type="compositionally biased region" description="Low complexity" evidence="1">
    <location>
        <begin position="71"/>
        <end position="96"/>
    </location>
</feature>
<dbReference type="PANTHER" id="PTHR35361:SF1">
    <property type="entry name" value="OS08G0443700 PROTEIN"/>
    <property type="match status" value="1"/>
</dbReference>
<dbReference type="EMBL" id="RWGY01000013">
    <property type="protein sequence ID" value="TVU26877.1"/>
    <property type="molecule type" value="Genomic_DNA"/>
</dbReference>
<dbReference type="Pfam" id="PF15365">
    <property type="entry name" value="PNRC"/>
    <property type="match status" value="1"/>
</dbReference>
<feature type="chain" id="PRO_5023832875" description="DUF4005 domain-containing protein" evidence="2">
    <location>
        <begin position="16"/>
        <end position="202"/>
    </location>
</feature>
<evidence type="ECO:0000256" key="2">
    <source>
        <dbReference type="SAM" id="SignalP"/>
    </source>
</evidence>
<dbReference type="InterPro" id="IPR028322">
    <property type="entry name" value="PNRC-like_rgn"/>
</dbReference>
<evidence type="ECO:0000313" key="3">
    <source>
        <dbReference type="EMBL" id="TVU26877.1"/>
    </source>
</evidence>
<feature type="compositionally biased region" description="Low complexity" evidence="1">
    <location>
        <begin position="104"/>
        <end position="114"/>
    </location>
</feature>
<dbReference type="GO" id="GO:0016071">
    <property type="term" value="P:mRNA metabolic process"/>
    <property type="evidence" value="ECO:0007669"/>
    <property type="project" value="UniProtKB-ARBA"/>
</dbReference>
<dbReference type="Gramene" id="TVU26877">
    <property type="protein sequence ID" value="TVU26877"/>
    <property type="gene ID" value="EJB05_29448"/>
</dbReference>
<feature type="region of interest" description="Disordered" evidence="1">
    <location>
        <begin position="43"/>
        <end position="169"/>
    </location>
</feature>
<proteinExistence type="predicted"/>
<feature type="non-terminal residue" evidence="3">
    <location>
        <position position="1"/>
    </location>
</feature>
<reference evidence="3 4" key="1">
    <citation type="journal article" date="2019" name="Sci. Rep.">
        <title>A high-quality genome of Eragrostis curvula grass provides insights into Poaceae evolution and supports new strategies to enhance forage quality.</title>
        <authorList>
            <person name="Carballo J."/>
            <person name="Santos B.A.C.M."/>
            <person name="Zappacosta D."/>
            <person name="Garbus I."/>
            <person name="Selva J.P."/>
            <person name="Gallo C.A."/>
            <person name="Diaz A."/>
            <person name="Albertini E."/>
            <person name="Caccamo M."/>
            <person name="Echenique V."/>
        </authorList>
    </citation>
    <scope>NUCLEOTIDE SEQUENCE [LARGE SCALE GENOMIC DNA]</scope>
    <source>
        <strain evidence="4">cv. Victoria</strain>
        <tissue evidence="3">Leaf</tissue>
    </source>
</reference>
<evidence type="ECO:0000256" key="1">
    <source>
        <dbReference type="SAM" id="MobiDB-lite"/>
    </source>
</evidence>
<organism evidence="3 4">
    <name type="scientific">Eragrostis curvula</name>
    <name type="common">weeping love grass</name>
    <dbReference type="NCBI Taxonomy" id="38414"/>
    <lineage>
        <taxon>Eukaryota</taxon>
        <taxon>Viridiplantae</taxon>
        <taxon>Streptophyta</taxon>
        <taxon>Embryophyta</taxon>
        <taxon>Tracheophyta</taxon>
        <taxon>Spermatophyta</taxon>
        <taxon>Magnoliopsida</taxon>
        <taxon>Liliopsida</taxon>
        <taxon>Poales</taxon>
        <taxon>Poaceae</taxon>
        <taxon>PACMAD clade</taxon>
        <taxon>Chloridoideae</taxon>
        <taxon>Eragrostideae</taxon>
        <taxon>Eragrostidinae</taxon>
        <taxon>Eragrostis</taxon>
    </lineage>
</organism>
<dbReference type="AlphaFoldDB" id="A0A5J9UUU5"/>
<accession>A0A5J9UUU5</accession>
<dbReference type="OrthoDB" id="675880at2759"/>
<keyword evidence="4" id="KW-1185">Reference proteome</keyword>
<evidence type="ECO:0008006" key="5">
    <source>
        <dbReference type="Google" id="ProtNLM"/>
    </source>
</evidence>
<keyword evidence="2" id="KW-0732">Signal</keyword>
<protein>
    <recommendedName>
        <fullName evidence="5">DUF4005 domain-containing protein</fullName>
    </recommendedName>
</protein>
<gene>
    <name evidence="3" type="ORF">EJB05_29448</name>
</gene>
<name>A0A5J9UUU5_9POAL</name>